<protein>
    <submittedName>
        <fullName evidence="3">Subtilase family protein</fullName>
    </submittedName>
</protein>
<dbReference type="Proteomes" id="UP000246410">
    <property type="component" value="Unassembled WGS sequence"/>
</dbReference>
<dbReference type="EMBL" id="QGTL01000004">
    <property type="protein sequence ID" value="PWV76182.1"/>
    <property type="molecule type" value="Genomic_DNA"/>
</dbReference>
<dbReference type="InterPro" id="IPR034074">
    <property type="entry name" value="Y4bN_pept_dom"/>
</dbReference>
<feature type="region of interest" description="Disordered" evidence="1">
    <location>
        <begin position="1"/>
        <end position="41"/>
    </location>
</feature>
<comment type="caution">
    <text evidence="3">The sequence shown here is derived from an EMBL/GenBank/DDBJ whole genome shotgun (WGS) entry which is preliminary data.</text>
</comment>
<dbReference type="Pfam" id="PF00082">
    <property type="entry name" value="Peptidase_S8"/>
    <property type="match status" value="1"/>
</dbReference>
<dbReference type="GO" id="GO:0006508">
    <property type="term" value="P:proteolysis"/>
    <property type="evidence" value="ECO:0007669"/>
    <property type="project" value="InterPro"/>
</dbReference>
<dbReference type="InterPro" id="IPR000209">
    <property type="entry name" value="Peptidase_S8/S53_dom"/>
</dbReference>
<dbReference type="AlphaFoldDB" id="A0A317NMM5"/>
<evidence type="ECO:0000259" key="2">
    <source>
        <dbReference type="Pfam" id="PF00082"/>
    </source>
</evidence>
<proteinExistence type="predicted"/>
<name>A0A317NMM5_9NOCA</name>
<dbReference type="SUPFAM" id="SSF52743">
    <property type="entry name" value="Subtilisin-like"/>
    <property type="match status" value="1"/>
</dbReference>
<evidence type="ECO:0000313" key="4">
    <source>
        <dbReference type="Proteomes" id="UP000246410"/>
    </source>
</evidence>
<dbReference type="Gene3D" id="3.40.50.200">
    <property type="entry name" value="Peptidase S8/S53 domain"/>
    <property type="match status" value="1"/>
</dbReference>
<feature type="domain" description="Peptidase S8/S53" evidence="2">
    <location>
        <begin position="352"/>
        <end position="666"/>
    </location>
</feature>
<sequence length="871" mass="94060">MSTDSRPLLALPVPEVGPRAKGSPSAGPRLKKPGAERQGNKLTPQFNALVQAFENRRAQLSDGPVEELDPELVVVFDLAGSVKDFRNAVAKIDGLEFLSEYLDEDTDPDEDFFLEDRDGPTDGAVAHSLYLVMSNAAAVAQLLNLFERWKLDPGAAFDRGLAKFKSVFAQLHSIRRWDVSDRIRDTGLIDDWTQRLALVGQSYSPAAVEIELWFRRDRDQRASSQGHVEALISSAGGTVVSTAQITEIGYHAILAEIPIQQVQAVVDTGAEAIQLLTAEEIMFVSPYTPMSVSEPTVESVPTPDLPRLPVGERIDGKPRIALLDGLPFVNHDALVGRLSVDDPDDIGSGYSVMSRRHGTHMASLIAHGDLSSPGPALDRPLYVRPIMEPNDFGGEQVIATVLFPDLLHRVIRRMYDGEGGQAPTAPSVRIVNLSIGSTSRALVRHMSPIGRLLDWLAVEYNLLFIVSAGNHVKSPVTVPSAAIGDVQQVREEALRAARQTVRSRGILPPGDALNCLTVGATHADAAGDVQIPDTVLDIVEPGMPALYGGVGPGVGRSIKPEIYHTGGRALYLRPPSSCDGEGDIRMQLAPTEQTGPGNRVAAPAPFGASNTTIFTHGTSNATALVTREASKLFDLLEAGPADIDDLPFPDPLYHPVLVKALLVHSGSWDHLEPRLRSVLGLAPQSARKALTTLLGYGPINPDRLGVAAGNRAMLVAAGSISRDERHTHQIPLPSSLHAQAQWRRLTVTLAYTTPTQVQISRYRGAKVYAEVELNAAVGARAQADYWAVRRGSCQHEIIDGKKPMAIGADSSLPIHVECMNDAQRLHRSDRIRYGLVVSVETAASTSTTIHDEVRARLQAQSTVHVPARLRS</sequence>
<dbReference type="RefSeq" id="WP_110037834.1">
    <property type="nucleotide sequence ID" value="NZ_QGTL01000004.1"/>
</dbReference>
<dbReference type="InterPro" id="IPR036852">
    <property type="entry name" value="Peptidase_S8/S53_dom_sf"/>
</dbReference>
<accession>A0A317NMM5</accession>
<keyword evidence="4" id="KW-1185">Reference proteome</keyword>
<evidence type="ECO:0000256" key="1">
    <source>
        <dbReference type="SAM" id="MobiDB-lite"/>
    </source>
</evidence>
<evidence type="ECO:0000313" key="3">
    <source>
        <dbReference type="EMBL" id="PWV76182.1"/>
    </source>
</evidence>
<dbReference type="GO" id="GO:0004252">
    <property type="term" value="F:serine-type endopeptidase activity"/>
    <property type="evidence" value="ECO:0007669"/>
    <property type="project" value="InterPro"/>
</dbReference>
<organism evidence="3 4">
    <name type="scientific">Nocardia neocaledoniensis</name>
    <dbReference type="NCBI Taxonomy" id="236511"/>
    <lineage>
        <taxon>Bacteria</taxon>
        <taxon>Bacillati</taxon>
        <taxon>Actinomycetota</taxon>
        <taxon>Actinomycetes</taxon>
        <taxon>Mycobacteriales</taxon>
        <taxon>Nocardiaceae</taxon>
        <taxon>Nocardia</taxon>
    </lineage>
</organism>
<dbReference type="CDD" id="cd04847">
    <property type="entry name" value="Peptidases_S8_Subtilisin_like_2"/>
    <property type="match status" value="1"/>
</dbReference>
<gene>
    <name evidence="3" type="ORF">DFR69_104285</name>
</gene>
<reference evidence="3 4" key="1">
    <citation type="submission" date="2018-05" db="EMBL/GenBank/DDBJ databases">
        <title>Genomic Encyclopedia of Type Strains, Phase IV (KMG-IV): sequencing the most valuable type-strain genomes for metagenomic binning, comparative biology and taxonomic classification.</title>
        <authorList>
            <person name="Goeker M."/>
        </authorList>
    </citation>
    <scope>NUCLEOTIDE SEQUENCE [LARGE SCALE GENOMIC DNA]</scope>
    <source>
        <strain evidence="3 4">DSM 44717</strain>
    </source>
</reference>